<accession>A0A5C6Q6E7</accession>
<keyword evidence="2" id="KW-0808">Transferase</keyword>
<dbReference type="InterPro" id="IPR029063">
    <property type="entry name" value="SAM-dependent_MTases_sf"/>
</dbReference>
<keyword evidence="2" id="KW-0489">Methyltransferase</keyword>
<comment type="caution">
    <text evidence="2">The sequence shown here is derived from an EMBL/GenBank/DDBJ whole genome shotgun (WGS) entry which is preliminary data.</text>
</comment>
<evidence type="ECO:0000313" key="3">
    <source>
        <dbReference type="Proteomes" id="UP000321822"/>
    </source>
</evidence>
<dbReference type="Pfam" id="PF03848">
    <property type="entry name" value="TehB"/>
    <property type="match status" value="1"/>
</dbReference>
<sequence>MSHSPLLEKAIELLREANMQAPVLDLECGSGRNGLYLVNQNIPVVFADIKESALEQVESTVIRHQCGGKSTADFWQVDFEQDSFEQEELKPLAGKSFSAIIVFRYLHRPLFEQIKQAVIPGGYVVYETFTVDQPQFGRPKNPKFLLNHGELAELFSDWHIIHSFEGVIDAKNADVNNESGKQAIAQIIARKPLF</sequence>
<dbReference type="GO" id="GO:0008168">
    <property type="term" value="F:methyltransferase activity"/>
    <property type="evidence" value="ECO:0007669"/>
    <property type="project" value="UniProtKB-KW"/>
</dbReference>
<dbReference type="InterPro" id="IPR015985">
    <property type="entry name" value="TehB-like_dom"/>
</dbReference>
<dbReference type="SUPFAM" id="SSF53335">
    <property type="entry name" value="S-adenosyl-L-methionine-dependent methyltransferases"/>
    <property type="match status" value="1"/>
</dbReference>
<dbReference type="Gene3D" id="3.40.50.150">
    <property type="entry name" value="Vaccinia Virus protein VP39"/>
    <property type="match status" value="1"/>
</dbReference>
<proteinExistence type="predicted"/>
<organism evidence="2 3">
    <name type="scientific">Colwellia demingiae</name>
    <dbReference type="NCBI Taxonomy" id="89401"/>
    <lineage>
        <taxon>Bacteria</taxon>
        <taxon>Pseudomonadati</taxon>
        <taxon>Pseudomonadota</taxon>
        <taxon>Gammaproteobacteria</taxon>
        <taxon>Alteromonadales</taxon>
        <taxon>Colwelliaceae</taxon>
        <taxon>Colwellia</taxon>
    </lineage>
</organism>
<dbReference type="OrthoDB" id="9804312at2"/>
<evidence type="ECO:0000259" key="1">
    <source>
        <dbReference type="Pfam" id="PF03848"/>
    </source>
</evidence>
<dbReference type="Proteomes" id="UP000321822">
    <property type="component" value="Unassembled WGS sequence"/>
</dbReference>
<reference evidence="2 3" key="1">
    <citation type="submission" date="2019-07" db="EMBL/GenBank/DDBJ databases">
        <title>Genomes of sea-ice associated Colwellia species.</title>
        <authorList>
            <person name="Bowman J.P."/>
        </authorList>
    </citation>
    <scope>NUCLEOTIDE SEQUENCE [LARGE SCALE GENOMIC DNA]</scope>
    <source>
        <strain evidence="2 3">ACAM 459</strain>
    </source>
</reference>
<evidence type="ECO:0000313" key="2">
    <source>
        <dbReference type="EMBL" id="TWX64524.1"/>
    </source>
</evidence>
<feature type="domain" description="Tellurite resistance methyltransferase TehB-like" evidence="1">
    <location>
        <begin position="21"/>
        <end position="179"/>
    </location>
</feature>
<keyword evidence="3" id="KW-1185">Reference proteome</keyword>
<protein>
    <submittedName>
        <fullName evidence="2">Methyltransferase domain-containing protein</fullName>
    </submittedName>
</protein>
<dbReference type="RefSeq" id="WP_146791031.1">
    <property type="nucleotide sequence ID" value="NZ_VOLT01000013.1"/>
</dbReference>
<dbReference type="EMBL" id="VOLT01000013">
    <property type="protein sequence ID" value="TWX64524.1"/>
    <property type="molecule type" value="Genomic_DNA"/>
</dbReference>
<name>A0A5C6Q6E7_9GAMM</name>
<dbReference type="CDD" id="cd02440">
    <property type="entry name" value="AdoMet_MTases"/>
    <property type="match status" value="1"/>
</dbReference>
<dbReference type="AlphaFoldDB" id="A0A5C6Q6E7"/>
<dbReference type="GO" id="GO:0032259">
    <property type="term" value="P:methylation"/>
    <property type="evidence" value="ECO:0007669"/>
    <property type="project" value="UniProtKB-KW"/>
</dbReference>
<gene>
    <name evidence="2" type="ORF">ESZ36_19635</name>
</gene>